<sequence length="272" mass="28083">MRSSLSALAALEARRLLLHPFVLAGLALSVWMAVATLDSHGQLKTMLLMGMAVLPLALGTFAASHLAALRSRRAGSEELLDTLPQDARVRTGAQLLAVLAALPPAVAVLAGCYLLFGAGDGLIIAWDGTRRVPAFVELAQGPLLVLALGALGVFLGRVGPIAPIALVLPVVIVVAEVPLAAWTPDSVLRWAVPLANDIVAVPDSWVACEPLSPQNCGIVDHFDTTALAWHLLALAGTAAAFAAAALATRWTVRAGYAVGALAVVVLTTWAAV</sequence>
<feature type="transmembrane region" description="Helical" evidence="1">
    <location>
        <begin position="227"/>
        <end position="247"/>
    </location>
</feature>
<feature type="transmembrane region" description="Helical" evidence="1">
    <location>
        <begin position="163"/>
        <end position="182"/>
    </location>
</feature>
<dbReference type="OrthoDB" id="9897691at2"/>
<evidence type="ECO:0008006" key="4">
    <source>
        <dbReference type="Google" id="ProtNLM"/>
    </source>
</evidence>
<accession>A0A660L5R0</accession>
<keyword evidence="3" id="KW-1185">Reference proteome</keyword>
<feature type="transmembrane region" description="Helical" evidence="1">
    <location>
        <begin position="95"/>
        <end position="118"/>
    </location>
</feature>
<evidence type="ECO:0000256" key="1">
    <source>
        <dbReference type="SAM" id="Phobius"/>
    </source>
</evidence>
<dbReference type="EMBL" id="RBIL01000001">
    <property type="protein sequence ID" value="RKQ90338.1"/>
    <property type="molecule type" value="Genomic_DNA"/>
</dbReference>
<protein>
    <recommendedName>
        <fullName evidence="4">ABC-2 type transport system permease protein</fullName>
    </recommendedName>
</protein>
<dbReference type="AlphaFoldDB" id="A0A660L5R0"/>
<feature type="transmembrane region" description="Helical" evidence="1">
    <location>
        <begin position="138"/>
        <end position="156"/>
    </location>
</feature>
<dbReference type="Proteomes" id="UP000278962">
    <property type="component" value="Unassembled WGS sequence"/>
</dbReference>
<name>A0A660L5R0_9ACTN</name>
<keyword evidence="1" id="KW-0472">Membrane</keyword>
<proteinExistence type="predicted"/>
<feature type="transmembrane region" description="Helical" evidence="1">
    <location>
        <begin position="46"/>
        <end position="69"/>
    </location>
</feature>
<evidence type="ECO:0000313" key="2">
    <source>
        <dbReference type="EMBL" id="RKQ90338.1"/>
    </source>
</evidence>
<organism evidence="2 3">
    <name type="scientific">Solirubrobacter pauli</name>
    <dbReference type="NCBI Taxonomy" id="166793"/>
    <lineage>
        <taxon>Bacteria</taxon>
        <taxon>Bacillati</taxon>
        <taxon>Actinomycetota</taxon>
        <taxon>Thermoleophilia</taxon>
        <taxon>Solirubrobacterales</taxon>
        <taxon>Solirubrobacteraceae</taxon>
        <taxon>Solirubrobacter</taxon>
    </lineage>
</organism>
<comment type="caution">
    <text evidence="2">The sequence shown here is derived from an EMBL/GenBank/DDBJ whole genome shotgun (WGS) entry which is preliminary data.</text>
</comment>
<keyword evidence="1" id="KW-1133">Transmembrane helix</keyword>
<reference evidence="2 3" key="1">
    <citation type="submission" date="2018-10" db="EMBL/GenBank/DDBJ databases">
        <title>Genomic Encyclopedia of Archaeal and Bacterial Type Strains, Phase II (KMG-II): from individual species to whole genera.</title>
        <authorList>
            <person name="Goeker M."/>
        </authorList>
    </citation>
    <scope>NUCLEOTIDE SEQUENCE [LARGE SCALE GENOMIC DNA]</scope>
    <source>
        <strain evidence="2 3">DSM 14954</strain>
    </source>
</reference>
<evidence type="ECO:0000313" key="3">
    <source>
        <dbReference type="Proteomes" id="UP000278962"/>
    </source>
</evidence>
<gene>
    <name evidence="2" type="ORF">C8N24_0139</name>
</gene>
<dbReference type="RefSeq" id="WP_121246803.1">
    <property type="nucleotide sequence ID" value="NZ_RBIL01000001.1"/>
</dbReference>
<keyword evidence="1" id="KW-0812">Transmembrane</keyword>
<feature type="transmembrane region" description="Helical" evidence="1">
    <location>
        <begin position="16"/>
        <end position="34"/>
    </location>
</feature>
<feature type="transmembrane region" description="Helical" evidence="1">
    <location>
        <begin position="254"/>
        <end position="271"/>
    </location>
</feature>